<proteinExistence type="predicted"/>
<sequence>MDQLLDGFDCFTVASIFSTKNQQKLTNDYYRTPPPENTCHIPHGDTWHALPSGSTPIRIHVTRLSYPNRLKEVQTTLINIRHPDGFHKYIRMTNINHPNIIVRVID</sequence>
<evidence type="ECO:0000313" key="1">
    <source>
        <dbReference type="EMBL" id="CAN63323.1"/>
    </source>
</evidence>
<dbReference type="EMBL" id="AM453734">
    <property type="protein sequence ID" value="CAN63323.1"/>
    <property type="molecule type" value="Genomic_DNA"/>
</dbReference>
<reference evidence="1" key="1">
    <citation type="journal article" date="2007" name="PLoS ONE">
        <title>The first genome sequence of an elite grapevine cultivar (Pinot noir Vitis vinifera L.): coping with a highly heterozygous genome.</title>
        <authorList>
            <person name="Velasco R."/>
            <person name="Zharkikh A."/>
            <person name="Troggio M."/>
            <person name="Cartwright D.A."/>
            <person name="Cestaro A."/>
            <person name="Pruss D."/>
            <person name="Pindo M."/>
            <person name="FitzGerald L.M."/>
            <person name="Vezzulli S."/>
            <person name="Reid J."/>
            <person name="Malacarne G."/>
            <person name="Iliev D."/>
            <person name="Coppola G."/>
            <person name="Wardell B."/>
            <person name="Micheletti D."/>
            <person name="Macalma T."/>
            <person name="Facci M."/>
            <person name="Mitchell J.T."/>
            <person name="Perazzolli M."/>
            <person name="Eldredge G."/>
            <person name="Gatto P."/>
            <person name="Oyzerski R."/>
            <person name="Moretto M."/>
            <person name="Gutin N."/>
            <person name="Stefanini M."/>
            <person name="Chen Y."/>
            <person name="Segala C."/>
            <person name="Davenport C."/>
            <person name="Dematte L."/>
            <person name="Mraz A."/>
            <person name="Battilana J."/>
            <person name="Stormo K."/>
            <person name="Costa F."/>
            <person name="Tao Q."/>
            <person name="Si-Ammour A."/>
            <person name="Harkins T."/>
            <person name="Lackey A."/>
            <person name="Perbost C."/>
            <person name="Taillon B."/>
            <person name="Stella A."/>
            <person name="Solovyev V."/>
            <person name="Fawcett J.A."/>
            <person name="Sterck L."/>
            <person name="Vandepoele K."/>
            <person name="Grando S.M."/>
            <person name="Toppo S."/>
            <person name="Moser C."/>
            <person name="Lanchbury J."/>
            <person name="Bogden R."/>
            <person name="Skolnick M."/>
            <person name="Sgaramella V."/>
            <person name="Bhatnagar S.K."/>
            <person name="Fontana P."/>
            <person name="Gutin A."/>
            <person name="Van de Peer Y."/>
            <person name="Salamini F."/>
            <person name="Viola R."/>
        </authorList>
    </citation>
    <scope>NUCLEOTIDE SEQUENCE</scope>
</reference>
<dbReference type="AlphaFoldDB" id="A5BBS4"/>
<gene>
    <name evidence="1" type="ORF">VITISV_022240</name>
</gene>
<organism evidence="1">
    <name type="scientific">Vitis vinifera</name>
    <name type="common">Grape</name>
    <dbReference type="NCBI Taxonomy" id="29760"/>
    <lineage>
        <taxon>Eukaryota</taxon>
        <taxon>Viridiplantae</taxon>
        <taxon>Streptophyta</taxon>
        <taxon>Embryophyta</taxon>
        <taxon>Tracheophyta</taxon>
        <taxon>Spermatophyta</taxon>
        <taxon>Magnoliopsida</taxon>
        <taxon>eudicotyledons</taxon>
        <taxon>Gunneridae</taxon>
        <taxon>Pentapetalae</taxon>
        <taxon>rosids</taxon>
        <taxon>Vitales</taxon>
        <taxon>Vitaceae</taxon>
        <taxon>Viteae</taxon>
        <taxon>Vitis</taxon>
    </lineage>
</organism>
<name>A5BBS4_VITVI</name>
<accession>A5BBS4</accession>
<protein>
    <submittedName>
        <fullName evidence="1">Uncharacterized protein</fullName>
    </submittedName>
</protein>